<comment type="similarity">
    <text evidence="3">Belongs to the serine/threonine dehydratase family.</text>
</comment>
<dbReference type="InterPro" id="IPR050147">
    <property type="entry name" value="Ser/Thr_Dehydratase"/>
</dbReference>
<dbReference type="Proteomes" id="UP000638648">
    <property type="component" value="Unassembled WGS sequence"/>
</dbReference>
<dbReference type="InterPro" id="IPR001926">
    <property type="entry name" value="TrpB-like_PALP"/>
</dbReference>
<dbReference type="PANTHER" id="PTHR48078">
    <property type="entry name" value="THREONINE DEHYDRATASE, MITOCHONDRIAL-RELATED"/>
    <property type="match status" value="1"/>
</dbReference>
<keyword evidence="5" id="KW-0663">Pyridoxal phosphate</keyword>
<dbReference type="GO" id="GO:0006567">
    <property type="term" value="P:L-threonine catabolic process"/>
    <property type="evidence" value="ECO:0007669"/>
    <property type="project" value="TreeGrafter"/>
</dbReference>
<dbReference type="FunFam" id="3.40.50.1100:FF:000005">
    <property type="entry name" value="Threonine dehydratase catabolic"/>
    <property type="match status" value="1"/>
</dbReference>
<dbReference type="InterPro" id="IPR036052">
    <property type="entry name" value="TrpB-like_PALP_sf"/>
</dbReference>
<keyword evidence="11" id="KW-1185">Reference proteome</keyword>
<protein>
    <recommendedName>
        <fullName evidence="4">threonine ammonia-lyase</fullName>
        <ecNumber evidence="4">4.3.1.19</ecNumber>
    </recommendedName>
    <alternativeName>
        <fullName evidence="8">Threonine deaminase</fullName>
    </alternativeName>
</protein>
<comment type="caution">
    <text evidence="10">The sequence shown here is derived from an EMBL/GenBank/DDBJ whole genome shotgun (WGS) entry which is preliminary data.</text>
</comment>
<evidence type="ECO:0000256" key="5">
    <source>
        <dbReference type="ARBA" id="ARBA00022898"/>
    </source>
</evidence>
<evidence type="ECO:0000259" key="9">
    <source>
        <dbReference type="Pfam" id="PF00291"/>
    </source>
</evidence>
<name>A0A927R9D8_9ACTN</name>
<reference evidence="10" key="1">
    <citation type="submission" date="2020-10" db="EMBL/GenBank/DDBJ databases">
        <title>Sequencing the genomes of 1000 actinobacteria strains.</title>
        <authorList>
            <person name="Klenk H.-P."/>
        </authorList>
    </citation>
    <scope>NUCLEOTIDE SEQUENCE</scope>
    <source>
        <strain evidence="10">DSM 45354</strain>
    </source>
</reference>
<feature type="domain" description="Tryptophan synthase beta chain-like PALP" evidence="9">
    <location>
        <begin position="24"/>
        <end position="307"/>
    </location>
</feature>
<dbReference type="PANTHER" id="PTHR48078:SF6">
    <property type="entry name" value="L-THREONINE DEHYDRATASE CATABOLIC TDCB"/>
    <property type="match status" value="1"/>
</dbReference>
<dbReference type="EMBL" id="JADBEM010000001">
    <property type="protein sequence ID" value="MBE1607712.1"/>
    <property type="molecule type" value="Genomic_DNA"/>
</dbReference>
<dbReference type="GO" id="GO:0004794">
    <property type="term" value="F:threonine deaminase activity"/>
    <property type="evidence" value="ECO:0007669"/>
    <property type="project" value="UniProtKB-EC"/>
</dbReference>
<dbReference type="Pfam" id="PF00291">
    <property type="entry name" value="PALP"/>
    <property type="match status" value="1"/>
</dbReference>
<dbReference type="GO" id="GO:0006565">
    <property type="term" value="P:L-serine catabolic process"/>
    <property type="evidence" value="ECO:0007669"/>
    <property type="project" value="TreeGrafter"/>
</dbReference>
<dbReference type="GO" id="GO:0003941">
    <property type="term" value="F:L-serine ammonia-lyase activity"/>
    <property type="evidence" value="ECO:0007669"/>
    <property type="project" value="TreeGrafter"/>
</dbReference>
<evidence type="ECO:0000256" key="7">
    <source>
        <dbReference type="ARBA" id="ARBA00025527"/>
    </source>
</evidence>
<evidence type="ECO:0000256" key="8">
    <source>
        <dbReference type="ARBA" id="ARBA00031427"/>
    </source>
</evidence>
<keyword evidence="6 10" id="KW-0456">Lyase</keyword>
<organism evidence="10 11">
    <name type="scientific">Actinopolymorpha pittospori</name>
    <dbReference type="NCBI Taxonomy" id="648752"/>
    <lineage>
        <taxon>Bacteria</taxon>
        <taxon>Bacillati</taxon>
        <taxon>Actinomycetota</taxon>
        <taxon>Actinomycetes</taxon>
        <taxon>Propionibacteriales</taxon>
        <taxon>Actinopolymorphaceae</taxon>
        <taxon>Actinopolymorpha</taxon>
    </lineage>
</organism>
<evidence type="ECO:0000256" key="4">
    <source>
        <dbReference type="ARBA" id="ARBA00012096"/>
    </source>
</evidence>
<comment type="catalytic activity">
    <reaction evidence="1">
        <text>L-threonine = 2-oxobutanoate + NH4(+)</text>
        <dbReference type="Rhea" id="RHEA:22108"/>
        <dbReference type="ChEBI" id="CHEBI:16763"/>
        <dbReference type="ChEBI" id="CHEBI:28938"/>
        <dbReference type="ChEBI" id="CHEBI:57926"/>
        <dbReference type="EC" id="4.3.1.19"/>
    </reaction>
</comment>
<comment type="cofactor">
    <cofactor evidence="2">
        <name>pyridoxal 5'-phosphate</name>
        <dbReference type="ChEBI" id="CHEBI:597326"/>
    </cofactor>
</comment>
<gene>
    <name evidence="10" type="ORF">HEB94_004560</name>
</gene>
<dbReference type="NCBIfam" id="NF006094">
    <property type="entry name" value="PRK08246.1"/>
    <property type="match status" value="1"/>
</dbReference>
<evidence type="ECO:0000313" key="11">
    <source>
        <dbReference type="Proteomes" id="UP000638648"/>
    </source>
</evidence>
<accession>A0A927R9D8</accession>
<comment type="function">
    <text evidence="7">Catalyzes the anaerobic formation of alpha-ketobutyrate and ammonia from threonine in a two-step reaction. The first step involved a dehydration of threonine and a production of enamine intermediates (aminocrotonate), which tautomerizes to its imine form (iminobutyrate). Both intermediates are unstable and short-lived. The second step is the nonenzymatic hydrolysis of the enamine/imine intermediates to form 2-ketobutyrate and free ammonia. In the low water environment of the cell, the second step is accelerated by RidA.</text>
</comment>
<dbReference type="GO" id="GO:0009097">
    <property type="term" value="P:isoleucine biosynthetic process"/>
    <property type="evidence" value="ECO:0007669"/>
    <property type="project" value="TreeGrafter"/>
</dbReference>
<evidence type="ECO:0000256" key="6">
    <source>
        <dbReference type="ARBA" id="ARBA00023239"/>
    </source>
</evidence>
<evidence type="ECO:0000256" key="3">
    <source>
        <dbReference type="ARBA" id="ARBA00010869"/>
    </source>
</evidence>
<proteinExistence type="inferred from homology"/>
<evidence type="ECO:0000256" key="1">
    <source>
        <dbReference type="ARBA" id="ARBA00001274"/>
    </source>
</evidence>
<dbReference type="EC" id="4.3.1.19" evidence="4"/>
<dbReference type="AlphaFoldDB" id="A0A927R9D8"/>
<dbReference type="SUPFAM" id="SSF53686">
    <property type="entry name" value="Tryptophan synthase beta subunit-like PLP-dependent enzymes"/>
    <property type="match status" value="1"/>
</dbReference>
<dbReference type="RefSeq" id="WP_192751615.1">
    <property type="nucleotide sequence ID" value="NZ_BAABJL010000040.1"/>
</dbReference>
<evidence type="ECO:0000313" key="10">
    <source>
        <dbReference type="EMBL" id="MBE1607712.1"/>
    </source>
</evidence>
<evidence type="ECO:0000256" key="2">
    <source>
        <dbReference type="ARBA" id="ARBA00001933"/>
    </source>
</evidence>
<sequence length="321" mass="32962">MKSPDSVELPDASQLHQAATRLRGQIRRTPVLELDPSEVGVGARVIVKAELLQHTGSFKVRGALNTLLMHPAPPEGVVAASGGNHGAAVAWAAARVGVPARVFVPASSPRVKAERIASYGAQVIVVEGYYPEAFEASERWAAGRDVARVHAYDAPDVVAGQGTLGLETIEQVPDATTLLVSCGGGGLYAGTSLALTGRCTVVPVEPERCPSLFAAVEAGAPVPAPVGGVAADSMGASTTGRIAHSVATRAGIRPLLVSDEAILTARSFLWERCRILAEPGGATAFAALLSGVYRPADDETVVVVVSGGNTTELPESPSARA</sequence>
<dbReference type="Gene3D" id="3.40.50.1100">
    <property type="match status" value="2"/>
</dbReference>